<organism evidence="7 8">
    <name type="scientific">Streptomyces antioxidans</name>
    <dbReference type="NCBI Taxonomy" id="1507734"/>
    <lineage>
        <taxon>Bacteria</taxon>
        <taxon>Bacillati</taxon>
        <taxon>Actinomycetota</taxon>
        <taxon>Actinomycetes</taxon>
        <taxon>Kitasatosporales</taxon>
        <taxon>Streptomycetaceae</taxon>
        <taxon>Streptomyces</taxon>
    </lineage>
</organism>
<evidence type="ECO:0000313" key="8">
    <source>
        <dbReference type="Proteomes" id="UP000033615"/>
    </source>
</evidence>
<evidence type="ECO:0000256" key="4">
    <source>
        <dbReference type="ARBA" id="ARBA00022989"/>
    </source>
</evidence>
<keyword evidence="4 6" id="KW-1133">Transmembrane helix</keyword>
<gene>
    <name evidence="7" type="ORF">VT50_0202390</name>
</gene>
<dbReference type="RefSeq" id="WP_046088952.1">
    <property type="nucleotide sequence ID" value="NZ_LAKD02000003.1"/>
</dbReference>
<feature type="transmembrane region" description="Helical" evidence="6">
    <location>
        <begin position="80"/>
        <end position="100"/>
    </location>
</feature>
<evidence type="ECO:0000256" key="3">
    <source>
        <dbReference type="ARBA" id="ARBA00022692"/>
    </source>
</evidence>
<evidence type="ECO:0000256" key="6">
    <source>
        <dbReference type="SAM" id="Phobius"/>
    </source>
</evidence>
<comment type="caution">
    <text evidence="7">The sequence shown here is derived from an EMBL/GenBank/DDBJ whole genome shotgun (WGS) entry which is preliminary data.</text>
</comment>
<accession>A0A1V4DCV8</accession>
<dbReference type="Pfam" id="PF07947">
    <property type="entry name" value="YhhN"/>
    <property type="match status" value="1"/>
</dbReference>
<protein>
    <submittedName>
        <fullName evidence="7">Lysoplasmalogenase</fullName>
    </submittedName>
</protein>
<feature type="transmembrane region" description="Helical" evidence="6">
    <location>
        <begin position="112"/>
        <end position="131"/>
    </location>
</feature>
<dbReference type="Proteomes" id="UP000033615">
    <property type="component" value="Unassembled WGS sequence"/>
</dbReference>
<keyword evidence="5 6" id="KW-0472">Membrane</keyword>
<dbReference type="InterPro" id="IPR012506">
    <property type="entry name" value="TMEM86B-like"/>
</dbReference>
<dbReference type="AlphaFoldDB" id="A0A1V4DCV8"/>
<evidence type="ECO:0000256" key="2">
    <source>
        <dbReference type="ARBA" id="ARBA00007375"/>
    </source>
</evidence>
<dbReference type="EMBL" id="LAKD02000003">
    <property type="protein sequence ID" value="OPF84062.1"/>
    <property type="molecule type" value="Genomic_DNA"/>
</dbReference>
<dbReference type="PANTHER" id="PTHR31885">
    <property type="entry name" value="GH04784P"/>
    <property type="match status" value="1"/>
</dbReference>
<dbReference type="GO" id="GO:0016020">
    <property type="term" value="C:membrane"/>
    <property type="evidence" value="ECO:0007669"/>
    <property type="project" value="UniProtKB-SubCell"/>
</dbReference>
<evidence type="ECO:0000313" key="7">
    <source>
        <dbReference type="EMBL" id="OPF84062.1"/>
    </source>
</evidence>
<name>A0A1V4DCV8_9ACTN</name>
<comment type="similarity">
    <text evidence="2">Belongs to the TMEM86 family.</text>
</comment>
<feature type="transmembrane region" description="Helical" evidence="6">
    <location>
        <begin position="143"/>
        <end position="168"/>
    </location>
</feature>
<reference evidence="7" key="1">
    <citation type="submission" date="2016-12" db="EMBL/GenBank/DDBJ databases">
        <title>Genome sequence of Streptomyces antioxidans MUSC 164.</title>
        <authorList>
            <person name="Lee L.-H."/>
            <person name="Ser H.-L."/>
        </authorList>
    </citation>
    <scope>NUCLEOTIDE SEQUENCE [LARGE SCALE GENOMIC DNA]</scope>
    <source>
        <strain evidence="7">MUSC 164</strain>
    </source>
</reference>
<evidence type="ECO:0000256" key="1">
    <source>
        <dbReference type="ARBA" id="ARBA00004141"/>
    </source>
</evidence>
<sequence>MTAATARAAAVLQALFALLAAVHLGALLMDATTVVHLTKPALMPVLAVWALARGGPWPLPAALLCGCGGDVLLQIGGETAFLAGMGCFAAGHLCYVALFARAGRRRTRPWVAAGYGVAWLGTVALLWSGLASQLRLPVAGYSLLLTVMALAALGAGPWTGIGGALFMLSDTLIAAGLADWPRPPVPQFWIMATYIAAQWLLAAGATRTGSPRPAPERALVTP</sequence>
<dbReference type="PANTHER" id="PTHR31885:SF6">
    <property type="entry name" value="GH04784P"/>
    <property type="match status" value="1"/>
</dbReference>
<dbReference type="OrthoDB" id="4227931at2"/>
<keyword evidence="3 6" id="KW-0812">Transmembrane</keyword>
<comment type="subcellular location">
    <subcellularLocation>
        <location evidence="1">Membrane</location>
        <topology evidence="1">Multi-pass membrane protein</topology>
    </subcellularLocation>
</comment>
<proteinExistence type="inferred from homology"/>
<evidence type="ECO:0000256" key="5">
    <source>
        <dbReference type="ARBA" id="ARBA00023136"/>
    </source>
</evidence>
<keyword evidence="8" id="KW-1185">Reference proteome</keyword>
<dbReference type="GO" id="GO:0016787">
    <property type="term" value="F:hydrolase activity"/>
    <property type="evidence" value="ECO:0007669"/>
    <property type="project" value="TreeGrafter"/>
</dbReference>